<proteinExistence type="predicted"/>
<feature type="transmembrane region" description="Helical" evidence="1">
    <location>
        <begin position="154"/>
        <end position="175"/>
    </location>
</feature>
<sequence length="187" mass="20647">MMTTKSGDTFDKDYRSTPFTGLIIGTIVGAAWPTVFGILHVRKTLVLAPKEYPPVFIMSLMFPLIGWLTGLWERKMYACDDSKKRRLKTKIIGAAMATFAGMLMFSTRLALVDDDLLLNIKAAIHPLPLAVFPCAGLVLSDIGIRPKNSKTPFILSMSIASVIILFITVAVWFYVFGITELSLSSHS</sequence>
<keyword evidence="1" id="KW-0812">Transmembrane</keyword>
<accession>A0A239W1Y3</accession>
<evidence type="ECO:0000256" key="1">
    <source>
        <dbReference type="SAM" id="Phobius"/>
    </source>
</evidence>
<feature type="transmembrane region" description="Helical" evidence="1">
    <location>
        <begin position="91"/>
        <end position="111"/>
    </location>
</feature>
<feature type="transmembrane region" description="Helical" evidence="1">
    <location>
        <begin position="52"/>
        <end position="71"/>
    </location>
</feature>
<keyword evidence="1" id="KW-1133">Transmembrane helix</keyword>
<keyword evidence="1" id="KW-0472">Membrane</keyword>
<gene>
    <name evidence="2" type="ORF">SAMEA4412665_00089</name>
</gene>
<dbReference type="KEGG" id="cgrn:4412665_00089"/>
<dbReference type="EMBL" id="LT906441">
    <property type="protein sequence ID" value="SNV27963.1"/>
    <property type="molecule type" value="Genomic_DNA"/>
</dbReference>
<organism evidence="2 3">
    <name type="scientific">Cutibacterium granulosum</name>
    <dbReference type="NCBI Taxonomy" id="33011"/>
    <lineage>
        <taxon>Bacteria</taxon>
        <taxon>Bacillati</taxon>
        <taxon>Actinomycetota</taxon>
        <taxon>Actinomycetes</taxon>
        <taxon>Propionibacteriales</taxon>
        <taxon>Propionibacteriaceae</taxon>
        <taxon>Cutibacterium</taxon>
    </lineage>
</organism>
<name>A0A239W1Y3_9ACTN</name>
<feature type="transmembrane region" description="Helical" evidence="1">
    <location>
        <begin position="21"/>
        <end position="40"/>
    </location>
</feature>
<evidence type="ECO:0000313" key="2">
    <source>
        <dbReference type="EMBL" id="SNV27963.1"/>
    </source>
</evidence>
<reference evidence="2 3" key="1">
    <citation type="submission" date="2017-06" db="EMBL/GenBank/DDBJ databases">
        <authorList>
            <consortium name="Pathogen Informatics"/>
        </authorList>
    </citation>
    <scope>NUCLEOTIDE SEQUENCE [LARGE SCALE GENOMIC DNA]</scope>
    <source>
        <strain evidence="2 3">NCTC11865</strain>
    </source>
</reference>
<dbReference type="Proteomes" id="UP000215332">
    <property type="component" value="Chromosome 1"/>
</dbReference>
<dbReference type="AlphaFoldDB" id="A0A239W1Y3"/>
<feature type="transmembrane region" description="Helical" evidence="1">
    <location>
        <begin position="123"/>
        <end position="142"/>
    </location>
</feature>
<protein>
    <submittedName>
        <fullName evidence="2">Uncharacterized protein</fullName>
    </submittedName>
</protein>
<evidence type="ECO:0000313" key="3">
    <source>
        <dbReference type="Proteomes" id="UP000215332"/>
    </source>
</evidence>